<evidence type="ECO:0000313" key="2">
    <source>
        <dbReference type="Proteomes" id="UP001217582"/>
    </source>
</evidence>
<organism evidence="1 2">
    <name type="scientific">Malassezia arunalokei</name>
    <dbReference type="NCBI Taxonomy" id="1514897"/>
    <lineage>
        <taxon>Eukaryota</taxon>
        <taxon>Fungi</taxon>
        <taxon>Dikarya</taxon>
        <taxon>Basidiomycota</taxon>
        <taxon>Ustilaginomycotina</taxon>
        <taxon>Malasseziomycetes</taxon>
        <taxon>Malasseziales</taxon>
        <taxon>Malasseziaceae</taxon>
        <taxon>Malassezia</taxon>
    </lineage>
</organism>
<dbReference type="Proteomes" id="UP001217582">
    <property type="component" value="Chromosome 2"/>
</dbReference>
<dbReference type="InterPro" id="IPR029044">
    <property type="entry name" value="Nucleotide-diphossugar_trans"/>
</dbReference>
<keyword evidence="2" id="KW-1185">Reference proteome</keyword>
<dbReference type="CDD" id="cd02537">
    <property type="entry name" value="GT8_Glycogenin"/>
    <property type="match status" value="1"/>
</dbReference>
<dbReference type="InterPro" id="IPR002495">
    <property type="entry name" value="Glyco_trans_8"/>
</dbReference>
<sequence>MADRVVAHQGAACWATLFTHAHYLPCLAVLLQSMRACQTRYPLVVMVTETVDARTRERLARMGCVLRDVDAWRVPHADGSLAFERFQNVWTKLRAFELYEYERVVMIDSDMLMCHNMDELFDLPLERGMIAAAFACTCNPKQIPTYPAEWTPRNCGYALRPHPPNDARQLTKPTYRLINSGVVVLEPSQEQQAEIHTFILRHTERVAQYRFPDQDLLADVYRDRIQMLPWYYNALKTLRQCHPDLWNDGEARIIHYILDKPWLLGPSPCGEHTHLHSLWWDAYASLAAHPATLSMTRDEWANEIALHVRGI</sequence>
<dbReference type="InterPro" id="IPR050587">
    <property type="entry name" value="GNT1/Glycosyltrans_8"/>
</dbReference>
<dbReference type="Gene3D" id="3.90.550.10">
    <property type="entry name" value="Spore Coat Polysaccharide Biosynthesis Protein SpsA, Chain A"/>
    <property type="match status" value="1"/>
</dbReference>
<dbReference type="Pfam" id="PF01501">
    <property type="entry name" value="Glyco_transf_8"/>
    <property type="match status" value="1"/>
</dbReference>
<proteinExistence type="predicted"/>
<dbReference type="PANTHER" id="PTHR11183">
    <property type="entry name" value="GLYCOGENIN SUBFAMILY MEMBER"/>
    <property type="match status" value="1"/>
</dbReference>
<dbReference type="AlphaFoldDB" id="A0AAJ6CJ48"/>
<dbReference type="SUPFAM" id="SSF53448">
    <property type="entry name" value="Nucleotide-diphospho-sugar transferases"/>
    <property type="match status" value="1"/>
</dbReference>
<accession>A0AAJ6CJ48</accession>
<protein>
    <submittedName>
        <fullName evidence="1">Uncharacterized protein</fullName>
    </submittedName>
</protein>
<name>A0AAJ6CJ48_9BASI</name>
<dbReference type="GO" id="GO:0016757">
    <property type="term" value="F:glycosyltransferase activity"/>
    <property type="evidence" value="ECO:0007669"/>
    <property type="project" value="InterPro"/>
</dbReference>
<reference evidence="1 2" key="1">
    <citation type="submission" date="2023-03" db="EMBL/GenBank/DDBJ databases">
        <title>Mating type loci evolution in Malassezia.</title>
        <authorList>
            <person name="Coelho M.A."/>
        </authorList>
    </citation>
    <scope>NUCLEOTIDE SEQUENCE [LARGE SCALE GENOMIC DNA]</scope>
    <source>
        <strain evidence="1 2">CBS 13387</strain>
    </source>
</reference>
<dbReference type="EMBL" id="CP119917">
    <property type="protein sequence ID" value="WFD14799.1"/>
    <property type="molecule type" value="Genomic_DNA"/>
</dbReference>
<gene>
    <name evidence="1" type="ORF">MARU1_000805</name>
</gene>
<evidence type="ECO:0000313" key="1">
    <source>
        <dbReference type="EMBL" id="WFD14799.1"/>
    </source>
</evidence>